<dbReference type="Gene3D" id="2.60.120.10">
    <property type="entry name" value="Jelly Rolls"/>
    <property type="match status" value="1"/>
</dbReference>
<dbReference type="InterPro" id="IPR018490">
    <property type="entry name" value="cNMP-bd_dom_sf"/>
</dbReference>
<protein>
    <submittedName>
        <fullName evidence="2">cAMP-binding domain of CRP or a regulatory subunit of cAMP-dependent protein kinases</fullName>
    </submittedName>
</protein>
<sequence length="193" mass="22805">MIEILSLYNKIHSDEKKQFESSVKTFKKKKGDFLLFDGDVQDSLFMIKKGVTFLYDDTGRDRRILDFFYNNRFCADFISFTNQSASKYCIECLSNCIIESISYDSLQKAFNQSKAIETAYRVLLEKMLIASILQNVNQRELSMEDRFKQIMHRKPELFKMIPHKYIASYVNIDVTNFSKLYNKHCVRNGLLYK</sequence>
<dbReference type="OrthoDB" id="1044733at2"/>
<proteinExistence type="predicted"/>
<organism evidence="2 3">
    <name type="scientific">Cyclobacterium xiamenense</name>
    <dbReference type="NCBI Taxonomy" id="1297121"/>
    <lineage>
        <taxon>Bacteria</taxon>
        <taxon>Pseudomonadati</taxon>
        <taxon>Bacteroidota</taxon>
        <taxon>Cytophagia</taxon>
        <taxon>Cytophagales</taxon>
        <taxon>Cyclobacteriaceae</taxon>
        <taxon>Cyclobacterium</taxon>
    </lineage>
</organism>
<dbReference type="Pfam" id="PF00027">
    <property type="entry name" value="cNMP_binding"/>
    <property type="match status" value="1"/>
</dbReference>
<accession>A0A1H7AP62</accession>
<dbReference type="InterPro" id="IPR000595">
    <property type="entry name" value="cNMP-bd_dom"/>
</dbReference>
<keyword evidence="2" id="KW-0808">Transferase</keyword>
<evidence type="ECO:0000313" key="2">
    <source>
        <dbReference type="EMBL" id="SEJ67359.1"/>
    </source>
</evidence>
<dbReference type="SUPFAM" id="SSF51206">
    <property type="entry name" value="cAMP-binding domain-like"/>
    <property type="match status" value="1"/>
</dbReference>
<name>A0A1H7AP62_9BACT</name>
<evidence type="ECO:0000313" key="3">
    <source>
        <dbReference type="Proteomes" id="UP000199403"/>
    </source>
</evidence>
<keyword evidence="2" id="KW-0418">Kinase</keyword>
<dbReference type="PROSITE" id="PS50042">
    <property type="entry name" value="CNMP_BINDING_3"/>
    <property type="match status" value="1"/>
</dbReference>
<keyword evidence="3" id="KW-1185">Reference proteome</keyword>
<dbReference type="STRING" id="1416801.SAMN05192553_1086"/>
<dbReference type="GO" id="GO:0016301">
    <property type="term" value="F:kinase activity"/>
    <property type="evidence" value="ECO:0007669"/>
    <property type="project" value="UniProtKB-KW"/>
</dbReference>
<dbReference type="RefSeq" id="WP_092177677.1">
    <property type="nucleotide sequence ID" value="NZ_FNZH01000008.1"/>
</dbReference>
<dbReference type="EMBL" id="FNZH01000008">
    <property type="protein sequence ID" value="SEJ67359.1"/>
    <property type="molecule type" value="Genomic_DNA"/>
</dbReference>
<evidence type="ECO:0000259" key="1">
    <source>
        <dbReference type="PROSITE" id="PS50042"/>
    </source>
</evidence>
<gene>
    <name evidence="2" type="ORF">SAMN05192553_1086</name>
</gene>
<dbReference type="Proteomes" id="UP000199403">
    <property type="component" value="Unassembled WGS sequence"/>
</dbReference>
<dbReference type="InterPro" id="IPR014710">
    <property type="entry name" value="RmlC-like_jellyroll"/>
</dbReference>
<feature type="domain" description="Cyclic nucleotide-binding" evidence="1">
    <location>
        <begin position="7"/>
        <end position="50"/>
    </location>
</feature>
<dbReference type="AlphaFoldDB" id="A0A1H7AP62"/>
<reference evidence="3" key="1">
    <citation type="submission" date="2016-10" db="EMBL/GenBank/DDBJ databases">
        <authorList>
            <person name="Varghese N."/>
            <person name="Submissions S."/>
        </authorList>
    </citation>
    <scope>NUCLEOTIDE SEQUENCE [LARGE SCALE GENOMIC DNA]</scope>
    <source>
        <strain evidence="3">IBRC-M 10761</strain>
    </source>
</reference>